<proteinExistence type="predicted"/>
<keyword evidence="3" id="KW-1185">Reference proteome</keyword>
<dbReference type="Proteomes" id="UP000256645">
    <property type="component" value="Unassembled WGS sequence"/>
</dbReference>
<accession>A0A3D8QWA7</accession>
<gene>
    <name evidence="2" type="ORF">BP6252_09595</name>
</gene>
<comment type="caution">
    <text evidence="2">The sequence shown here is derived from an EMBL/GenBank/DDBJ whole genome shotgun (WGS) entry which is preliminary data.</text>
</comment>
<feature type="region of interest" description="Disordered" evidence="1">
    <location>
        <begin position="20"/>
        <end position="45"/>
    </location>
</feature>
<protein>
    <submittedName>
        <fullName evidence="2">Uncharacterized protein</fullName>
    </submittedName>
</protein>
<name>A0A3D8QWA7_9HELO</name>
<dbReference type="EMBL" id="PDLM01000011">
    <property type="protein sequence ID" value="RDW65960.1"/>
    <property type="molecule type" value="Genomic_DNA"/>
</dbReference>
<evidence type="ECO:0000313" key="3">
    <source>
        <dbReference type="Proteomes" id="UP000256645"/>
    </source>
</evidence>
<evidence type="ECO:0000256" key="1">
    <source>
        <dbReference type="SAM" id="MobiDB-lite"/>
    </source>
</evidence>
<dbReference type="AlphaFoldDB" id="A0A3D8QWA7"/>
<reference evidence="2 3" key="1">
    <citation type="journal article" date="2018" name="IMA Fungus">
        <title>IMA Genome-F 9: Draft genome sequence of Annulohypoxylon stygium, Aspergillus mulundensis, Berkeleyomyces basicola (syn. Thielaviopsis basicola), Ceratocystis smalleyi, two Cercospora beticola strains, Coleophoma cylindrospora, Fusarium fracticaudum, Phialophora cf. hyalina, and Morchella septimelata.</title>
        <authorList>
            <person name="Wingfield B.D."/>
            <person name="Bills G.F."/>
            <person name="Dong Y."/>
            <person name="Huang W."/>
            <person name="Nel W.J."/>
            <person name="Swalarsk-Parry B.S."/>
            <person name="Vaghefi N."/>
            <person name="Wilken P.M."/>
            <person name="An Z."/>
            <person name="de Beer Z.W."/>
            <person name="De Vos L."/>
            <person name="Chen L."/>
            <person name="Duong T.A."/>
            <person name="Gao Y."/>
            <person name="Hammerbacher A."/>
            <person name="Kikkert J.R."/>
            <person name="Li Y."/>
            <person name="Li H."/>
            <person name="Li K."/>
            <person name="Li Q."/>
            <person name="Liu X."/>
            <person name="Ma X."/>
            <person name="Naidoo K."/>
            <person name="Pethybridge S.J."/>
            <person name="Sun J."/>
            <person name="Steenkamp E.T."/>
            <person name="van der Nest M.A."/>
            <person name="van Wyk S."/>
            <person name="Wingfield M.J."/>
            <person name="Xiong C."/>
            <person name="Yue Q."/>
            <person name="Zhang X."/>
        </authorList>
    </citation>
    <scope>NUCLEOTIDE SEQUENCE [LARGE SCALE GENOMIC DNA]</scope>
    <source>
        <strain evidence="2 3">BP6252</strain>
    </source>
</reference>
<evidence type="ECO:0000313" key="2">
    <source>
        <dbReference type="EMBL" id="RDW65960.1"/>
    </source>
</evidence>
<organism evidence="2 3">
    <name type="scientific">Coleophoma cylindrospora</name>
    <dbReference type="NCBI Taxonomy" id="1849047"/>
    <lineage>
        <taxon>Eukaryota</taxon>
        <taxon>Fungi</taxon>
        <taxon>Dikarya</taxon>
        <taxon>Ascomycota</taxon>
        <taxon>Pezizomycotina</taxon>
        <taxon>Leotiomycetes</taxon>
        <taxon>Helotiales</taxon>
        <taxon>Dermateaceae</taxon>
        <taxon>Coleophoma</taxon>
    </lineage>
</organism>
<sequence length="170" mass="18492">MTILTGDLLAKHGYTPDHDGAALDPKATLDGSTGDDRSGRVSGSWSRESGFNCCAAAGTGFHIMMGLSGSLGLVEMVVNVRSLLEQDLSAIQRTNGRDGYVADALDTLVEGLQNRTSFPMPFLRRLVALFPNIVMCHASLGAEPSRQPDVALKRHRGYYHRKTLMLSAWW</sequence>